<evidence type="ECO:0000256" key="3">
    <source>
        <dbReference type="ARBA" id="ARBA00022833"/>
    </source>
</evidence>
<dbReference type="GO" id="GO:0008270">
    <property type="term" value="F:zinc ion binding"/>
    <property type="evidence" value="ECO:0007669"/>
    <property type="project" value="UniProtKB-KW"/>
</dbReference>
<keyword evidence="5" id="KW-0175">Coiled coil</keyword>
<dbReference type="InterPro" id="IPR001841">
    <property type="entry name" value="Znf_RING"/>
</dbReference>
<dbReference type="PANTHER" id="PTHR10131">
    <property type="entry name" value="TNF RECEPTOR ASSOCIATED FACTOR"/>
    <property type="match status" value="1"/>
</dbReference>
<name>A0A813RDH3_9BILA</name>
<feature type="domain" description="SIAH-type" evidence="8">
    <location>
        <begin position="88"/>
        <end position="144"/>
    </location>
</feature>
<evidence type="ECO:0000313" key="9">
    <source>
        <dbReference type="EMBL" id="CAF0780560.1"/>
    </source>
</evidence>
<dbReference type="PANTHER" id="PTHR10131:SF94">
    <property type="entry name" value="TNF RECEPTOR-ASSOCIATED FACTOR 4"/>
    <property type="match status" value="1"/>
</dbReference>
<evidence type="ECO:0000313" key="10">
    <source>
        <dbReference type="EMBL" id="CAF3862452.1"/>
    </source>
</evidence>
<feature type="domain" description="TRAF-type" evidence="7">
    <location>
        <begin position="111"/>
        <end position="152"/>
    </location>
</feature>
<feature type="zinc finger region" description="TRAF-type" evidence="4">
    <location>
        <begin position="111"/>
        <end position="152"/>
    </location>
</feature>
<dbReference type="Proteomes" id="UP000663844">
    <property type="component" value="Unassembled WGS sequence"/>
</dbReference>
<evidence type="ECO:0000256" key="5">
    <source>
        <dbReference type="SAM" id="Coils"/>
    </source>
</evidence>
<dbReference type="EMBL" id="CAJNOG010000023">
    <property type="protein sequence ID" value="CAF0780560.1"/>
    <property type="molecule type" value="Genomic_DNA"/>
</dbReference>
<organism evidence="9 11">
    <name type="scientific">Adineta steineri</name>
    <dbReference type="NCBI Taxonomy" id="433720"/>
    <lineage>
        <taxon>Eukaryota</taxon>
        <taxon>Metazoa</taxon>
        <taxon>Spiralia</taxon>
        <taxon>Gnathifera</taxon>
        <taxon>Rotifera</taxon>
        <taxon>Eurotatoria</taxon>
        <taxon>Bdelloidea</taxon>
        <taxon>Adinetida</taxon>
        <taxon>Adinetidae</taxon>
        <taxon>Adineta</taxon>
    </lineage>
</organism>
<dbReference type="InterPro" id="IPR013010">
    <property type="entry name" value="Znf_SIAH"/>
</dbReference>
<proteinExistence type="predicted"/>
<dbReference type="PROSITE" id="PS50145">
    <property type="entry name" value="ZF_TRAF"/>
    <property type="match status" value="1"/>
</dbReference>
<evidence type="ECO:0000256" key="4">
    <source>
        <dbReference type="PROSITE-ProRule" id="PRU00207"/>
    </source>
</evidence>
<dbReference type="InterPro" id="IPR013083">
    <property type="entry name" value="Znf_RING/FYVE/PHD"/>
</dbReference>
<dbReference type="Proteomes" id="UP000663845">
    <property type="component" value="Unassembled WGS sequence"/>
</dbReference>
<sequence length="218" mass="25143">MATSFIRDSPYLSKDRITNLAHPELTVCSLCNGLLWLPVACNECEASFCTSCIKTWRIEAEDPRLCPKCSTEYSQRPCPGAITHILSTFDVICHYKPHGCSAIVPYKSLETHEETCNYRQKTCPGCEEKIIRMHFNAHYYTCPSVLLTCPECNSIYQRQNADQHTDYKCLRVQLNQLQDQMIRIEQIQNGKLNLLESQIRHLIETIEQIVNRQKISIN</sequence>
<accession>A0A813RDH3</accession>
<gene>
    <name evidence="9" type="ORF">JYZ213_LOCUS4146</name>
    <name evidence="10" type="ORF">OXD698_LOCUS21893</name>
</gene>
<keyword evidence="3 4" id="KW-0862">Zinc</keyword>
<dbReference type="SUPFAM" id="SSF57850">
    <property type="entry name" value="RING/U-box"/>
    <property type="match status" value="1"/>
</dbReference>
<evidence type="ECO:0000259" key="8">
    <source>
        <dbReference type="PROSITE" id="PS51081"/>
    </source>
</evidence>
<protein>
    <submittedName>
        <fullName evidence="9">Uncharacterized protein</fullName>
    </submittedName>
</protein>
<dbReference type="PROSITE" id="PS50089">
    <property type="entry name" value="ZF_RING_2"/>
    <property type="match status" value="1"/>
</dbReference>
<evidence type="ECO:0000256" key="1">
    <source>
        <dbReference type="ARBA" id="ARBA00022723"/>
    </source>
</evidence>
<keyword evidence="2 4" id="KW-0863">Zinc-finger</keyword>
<evidence type="ECO:0000259" key="7">
    <source>
        <dbReference type="PROSITE" id="PS50145"/>
    </source>
</evidence>
<dbReference type="SUPFAM" id="SSF49599">
    <property type="entry name" value="TRAF domain-like"/>
    <property type="match status" value="1"/>
</dbReference>
<dbReference type="InterPro" id="IPR001293">
    <property type="entry name" value="Znf_TRAF"/>
</dbReference>
<reference evidence="9" key="1">
    <citation type="submission" date="2021-02" db="EMBL/GenBank/DDBJ databases">
        <authorList>
            <person name="Nowell W R."/>
        </authorList>
    </citation>
    <scope>NUCLEOTIDE SEQUENCE</scope>
</reference>
<evidence type="ECO:0000256" key="2">
    <source>
        <dbReference type="ARBA" id="ARBA00022771"/>
    </source>
</evidence>
<evidence type="ECO:0000259" key="6">
    <source>
        <dbReference type="PROSITE" id="PS50089"/>
    </source>
</evidence>
<dbReference type="PROSITE" id="PS51081">
    <property type="entry name" value="ZF_SIAH"/>
    <property type="match status" value="1"/>
</dbReference>
<dbReference type="AlphaFoldDB" id="A0A813RDH3"/>
<dbReference type="EMBL" id="CAJOAZ010001829">
    <property type="protein sequence ID" value="CAF3862452.1"/>
    <property type="molecule type" value="Genomic_DNA"/>
</dbReference>
<feature type="domain" description="RING-type" evidence="6">
    <location>
        <begin position="28"/>
        <end position="70"/>
    </location>
</feature>
<keyword evidence="1 4" id="KW-0479">Metal-binding</keyword>
<feature type="coiled-coil region" evidence="5">
    <location>
        <begin position="167"/>
        <end position="212"/>
    </location>
</feature>
<dbReference type="Gene3D" id="3.30.40.10">
    <property type="entry name" value="Zinc/RING finger domain, C3HC4 (zinc finger)"/>
    <property type="match status" value="2"/>
</dbReference>
<comment type="caution">
    <text evidence="9">The sequence shown here is derived from an EMBL/GenBank/DDBJ whole genome shotgun (WGS) entry which is preliminary data.</text>
</comment>
<evidence type="ECO:0000313" key="11">
    <source>
        <dbReference type="Proteomes" id="UP000663845"/>
    </source>
</evidence>